<dbReference type="PANTHER" id="PTHR36838">
    <property type="entry name" value="AUXIN EFFLUX CARRIER FAMILY PROTEIN"/>
    <property type="match status" value="1"/>
</dbReference>
<dbReference type="eggNOG" id="COG0679">
    <property type="taxonomic scope" value="Bacteria"/>
</dbReference>
<keyword evidence="4" id="KW-1003">Cell membrane</keyword>
<feature type="transmembrane region" description="Helical" evidence="8">
    <location>
        <begin position="6"/>
        <end position="26"/>
    </location>
</feature>
<evidence type="ECO:0000256" key="5">
    <source>
        <dbReference type="ARBA" id="ARBA00022692"/>
    </source>
</evidence>
<evidence type="ECO:0000313" key="9">
    <source>
        <dbReference type="EMBL" id="GAK44477.1"/>
    </source>
</evidence>
<evidence type="ECO:0000256" key="2">
    <source>
        <dbReference type="ARBA" id="ARBA00010145"/>
    </source>
</evidence>
<dbReference type="STRING" id="1333998.M2A_0976"/>
<accession>A0A081B8V9</accession>
<organism evidence="9 10">
    <name type="scientific">Tepidicaulis marinus</name>
    <dbReference type="NCBI Taxonomy" id="1333998"/>
    <lineage>
        <taxon>Bacteria</taxon>
        <taxon>Pseudomonadati</taxon>
        <taxon>Pseudomonadota</taxon>
        <taxon>Alphaproteobacteria</taxon>
        <taxon>Hyphomicrobiales</taxon>
        <taxon>Parvibaculaceae</taxon>
        <taxon>Tepidicaulis</taxon>
    </lineage>
</organism>
<dbReference type="GO" id="GO:0005886">
    <property type="term" value="C:plasma membrane"/>
    <property type="evidence" value="ECO:0007669"/>
    <property type="project" value="UniProtKB-SubCell"/>
</dbReference>
<feature type="transmembrane region" description="Helical" evidence="8">
    <location>
        <begin position="95"/>
        <end position="119"/>
    </location>
</feature>
<evidence type="ECO:0000256" key="6">
    <source>
        <dbReference type="ARBA" id="ARBA00022989"/>
    </source>
</evidence>
<keyword evidence="10" id="KW-1185">Reference proteome</keyword>
<reference evidence="9 10" key="1">
    <citation type="submission" date="2014-07" db="EMBL/GenBank/DDBJ databases">
        <title>Tepidicaulis marinum gen. nov., sp. nov., a novel marine bacterium denitrifying nitrate to nitrous oxide strictly under microaerobic conditions.</title>
        <authorList>
            <person name="Takeuchi M."/>
            <person name="Yamagishi T."/>
            <person name="Kamagata Y."/>
            <person name="Oshima K."/>
            <person name="Hattori M."/>
            <person name="Katayama T."/>
            <person name="Hanada S."/>
            <person name="Tamaki H."/>
            <person name="Marumo K."/>
            <person name="Maeda H."/>
            <person name="Nedachi M."/>
            <person name="Iwasaki W."/>
            <person name="Suwa Y."/>
            <person name="Sakata S."/>
        </authorList>
    </citation>
    <scope>NUCLEOTIDE SEQUENCE [LARGE SCALE GENOMIC DNA]</scope>
    <source>
        <strain evidence="9 10">MA2</strain>
    </source>
</reference>
<keyword evidence="5 8" id="KW-0812">Transmembrane</keyword>
<evidence type="ECO:0000256" key="8">
    <source>
        <dbReference type="SAM" id="Phobius"/>
    </source>
</evidence>
<evidence type="ECO:0000256" key="4">
    <source>
        <dbReference type="ARBA" id="ARBA00022475"/>
    </source>
</evidence>
<feature type="transmembrane region" description="Helical" evidence="8">
    <location>
        <begin position="292"/>
        <end position="312"/>
    </location>
</feature>
<feature type="transmembrane region" description="Helical" evidence="8">
    <location>
        <begin position="125"/>
        <end position="146"/>
    </location>
</feature>
<dbReference type="AlphaFoldDB" id="A0A081B8V9"/>
<dbReference type="GO" id="GO:0055085">
    <property type="term" value="P:transmembrane transport"/>
    <property type="evidence" value="ECO:0007669"/>
    <property type="project" value="InterPro"/>
</dbReference>
<dbReference type="Pfam" id="PF03547">
    <property type="entry name" value="Mem_trans"/>
    <property type="match status" value="1"/>
</dbReference>
<comment type="subcellular location">
    <subcellularLocation>
        <location evidence="1">Cell membrane</location>
        <topology evidence="1">Multi-pass membrane protein</topology>
    </subcellularLocation>
</comment>
<dbReference type="Gene3D" id="1.20.1530.20">
    <property type="match status" value="1"/>
</dbReference>
<dbReference type="InterPro" id="IPR004776">
    <property type="entry name" value="Mem_transp_PIN-like"/>
</dbReference>
<dbReference type="RefSeq" id="WP_045443667.1">
    <property type="nucleotide sequence ID" value="NZ_BBIO01000003.1"/>
</dbReference>
<keyword evidence="3" id="KW-0813">Transport</keyword>
<gene>
    <name evidence="9" type="ORF">M2A_0976</name>
</gene>
<protein>
    <submittedName>
        <fullName evidence="9">Auxin efflux carrier</fullName>
    </submittedName>
</protein>
<evidence type="ECO:0000313" key="10">
    <source>
        <dbReference type="Proteomes" id="UP000028702"/>
    </source>
</evidence>
<comment type="caution">
    <text evidence="9">The sequence shown here is derived from an EMBL/GenBank/DDBJ whole genome shotgun (WGS) entry which is preliminary data.</text>
</comment>
<evidence type="ECO:0000256" key="3">
    <source>
        <dbReference type="ARBA" id="ARBA00022448"/>
    </source>
</evidence>
<name>A0A081B8V9_9HYPH</name>
<feature type="transmembrane region" description="Helical" evidence="8">
    <location>
        <begin position="206"/>
        <end position="224"/>
    </location>
</feature>
<dbReference type="InterPro" id="IPR038770">
    <property type="entry name" value="Na+/solute_symporter_sf"/>
</dbReference>
<keyword evidence="6 8" id="KW-1133">Transmembrane helix</keyword>
<feature type="transmembrane region" description="Helical" evidence="8">
    <location>
        <begin position="67"/>
        <end position="88"/>
    </location>
</feature>
<sequence length="313" mass="32967">MEAGIHLVLPIFGVIGVGLLAARFGILSDKAIDGIDKYAFTFALPALLFRALANTELPAELPWGLWLSYYGGVLIVWALCGAAAFLFLRRSPADSVIVGFGGGFSNTVMLGIPIILTAYGEEAGVPLFFILAFHGLTIFTIATFLLETTKPRGGKRLAPRAILGESLKGMVTNPVIVALALGITYGQLGLGIPGPADTALEMFARTGIPCALFSLGATLTRYEIKRSVGTAATISFFKLAVHPLIVFVLSFYVFGLSPLWVKVATTMAAMPTGVFSFVLASRYQAAPGAASSAVVLATALSLVTLTVMLNIFL</sequence>
<dbReference type="EMBL" id="BBIO01000003">
    <property type="protein sequence ID" value="GAK44477.1"/>
    <property type="molecule type" value="Genomic_DNA"/>
</dbReference>
<comment type="similarity">
    <text evidence="2">Belongs to the auxin efflux carrier (TC 2.A.69) family.</text>
</comment>
<dbReference type="PANTHER" id="PTHR36838:SF3">
    <property type="entry name" value="TRANSPORTER AUXIN EFFLUX CARRIER EC FAMILY"/>
    <property type="match status" value="1"/>
</dbReference>
<proteinExistence type="inferred from homology"/>
<feature type="transmembrane region" description="Helical" evidence="8">
    <location>
        <begin position="236"/>
        <end position="254"/>
    </location>
</feature>
<evidence type="ECO:0000256" key="7">
    <source>
        <dbReference type="ARBA" id="ARBA00023136"/>
    </source>
</evidence>
<keyword evidence="7 8" id="KW-0472">Membrane</keyword>
<feature type="transmembrane region" description="Helical" evidence="8">
    <location>
        <begin position="167"/>
        <end position="186"/>
    </location>
</feature>
<evidence type="ECO:0000256" key="1">
    <source>
        <dbReference type="ARBA" id="ARBA00004651"/>
    </source>
</evidence>
<dbReference type="Proteomes" id="UP000028702">
    <property type="component" value="Unassembled WGS sequence"/>
</dbReference>